<name>A0AA36MJX2_9DINO</name>
<protein>
    <submittedName>
        <fullName evidence="1">Uncharacterized protein</fullName>
    </submittedName>
</protein>
<comment type="caution">
    <text evidence="1">The sequence shown here is derived from an EMBL/GenBank/DDBJ whole genome shotgun (WGS) entry which is preliminary data.</text>
</comment>
<gene>
    <name evidence="1" type="ORF">EVOR1521_LOCUS4102</name>
</gene>
<dbReference type="Proteomes" id="UP001178507">
    <property type="component" value="Unassembled WGS sequence"/>
</dbReference>
<evidence type="ECO:0000313" key="1">
    <source>
        <dbReference type="EMBL" id="CAJ1374581.1"/>
    </source>
</evidence>
<sequence length="97" mass="11174">MLAEDVDTRSPEQIEKIKELLEHVQRLQAARPGSPEYVGHDTWSDRERPWLSRDLATGSVTRPMSAKIILDPLVRSELPESQDRGWQSLSERTRLSH</sequence>
<evidence type="ECO:0000313" key="2">
    <source>
        <dbReference type="Proteomes" id="UP001178507"/>
    </source>
</evidence>
<reference evidence="1" key="1">
    <citation type="submission" date="2023-08" db="EMBL/GenBank/DDBJ databases">
        <authorList>
            <person name="Chen Y."/>
            <person name="Shah S."/>
            <person name="Dougan E. K."/>
            <person name="Thang M."/>
            <person name="Chan C."/>
        </authorList>
    </citation>
    <scope>NUCLEOTIDE SEQUENCE</scope>
</reference>
<keyword evidence="2" id="KW-1185">Reference proteome</keyword>
<proteinExistence type="predicted"/>
<accession>A0AA36MJX2</accession>
<dbReference type="AlphaFoldDB" id="A0AA36MJX2"/>
<dbReference type="EMBL" id="CAUJNA010000263">
    <property type="protein sequence ID" value="CAJ1374581.1"/>
    <property type="molecule type" value="Genomic_DNA"/>
</dbReference>
<organism evidence="1 2">
    <name type="scientific">Effrenium voratum</name>
    <dbReference type="NCBI Taxonomy" id="2562239"/>
    <lineage>
        <taxon>Eukaryota</taxon>
        <taxon>Sar</taxon>
        <taxon>Alveolata</taxon>
        <taxon>Dinophyceae</taxon>
        <taxon>Suessiales</taxon>
        <taxon>Symbiodiniaceae</taxon>
        <taxon>Effrenium</taxon>
    </lineage>
</organism>